<comment type="caution">
    <text evidence="11">The sequence shown here is derived from an EMBL/GenBank/DDBJ whole genome shotgun (WGS) entry which is preliminary data.</text>
</comment>
<evidence type="ECO:0000313" key="11">
    <source>
        <dbReference type="EMBL" id="NEB71585.1"/>
    </source>
</evidence>
<dbReference type="PANTHER" id="PTHR43152">
    <property type="entry name" value="UVRABC SYSTEM PROTEIN A"/>
    <property type="match status" value="1"/>
</dbReference>
<evidence type="ECO:0000256" key="7">
    <source>
        <dbReference type="ARBA" id="ARBA00022840"/>
    </source>
</evidence>
<comment type="subcellular location">
    <subcellularLocation>
        <location evidence="1">Cytoplasm</location>
    </subcellularLocation>
</comment>
<evidence type="ECO:0000256" key="5">
    <source>
        <dbReference type="ARBA" id="ARBA00022763"/>
    </source>
</evidence>
<dbReference type="GO" id="GO:0006281">
    <property type="term" value="P:DNA repair"/>
    <property type="evidence" value="ECO:0007669"/>
    <property type="project" value="UniProtKB-KW"/>
</dbReference>
<organism evidence="11 12">
    <name type="scientific">Streptomyces microflavus</name>
    <name type="common">Streptomyces lipmanii</name>
    <dbReference type="NCBI Taxonomy" id="1919"/>
    <lineage>
        <taxon>Bacteria</taxon>
        <taxon>Bacillati</taxon>
        <taxon>Actinomycetota</taxon>
        <taxon>Actinomycetes</taxon>
        <taxon>Kitasatosporales</taxon>
        <taxon>Streptomycetaceae</taxon>
        <taxon>Streptomyces</taxon>
    </lineage>
</organism>
<dbReference type="PANTHER" id="PTHR43152:SF1">
    <property type="entry name" value="UVRA PROTEIN"/>
    <property type="match status" value="1"/>
</dbReference>
<evidence type="ECO:0000256" key="6">
    <source>
        <dbReference type="ARBA" id="ARBA00022769"/>
    </source>
</evidence>
<evidence type="ECO:0000256" key="4">
    <source>
        <dbReference type="ARBA" id="ARBA00022741"/>
    </source>
</evidence>
<dbReference type="GO" id="GO:0003677">
    <property type="term" value="F:DNA binding"/>
    <property type="evidence" value="ECO:0007669"/>
    <property type="project" value="UniProtKB-KW"/>
</dbReference>
<dbReference type="GO" id="GO:0005524">
    <property type="term" value="F:ATP binding"/>
    <property type="evidence" value="ECO:0007669"/>
    <property type="project" value="UniProtKB-KW"/>
</dbReference>
<keyword evidence="3" id="KW-0677">Repeat</keyword>
<feature type="non-terminal residue" evidence="11">
    <location>
        <position position="1"/>
    </location>
</feature>
<evidence type="ECO:0000256" key="10">
    <source>
        <dbReference type="ARBA" id="ARBA00023204"/>
    </source>
</evidence>
<keyword evidence="9" id="KW-0238">DNA-binding</keyword>
<evidence type="ECO:0000256" key="8">
    <source>
        <dbReference type="ARBA" id="ARBA00022881"/>
    </source>
</evidence>
<dbReference type="Proteomes" id="UP000471648">
    <property type="component" value="Unassembled WGS sequence"/>
</dbReference>
<keyword evidence="7" id="KW-0067">ATP-binding</keyword>
<dbReference type="GO" id="GO:0005737">
    <property type="term" value="C:cytoplasm"/>
    <property type="evidence" value="ECO:0007669"/>
    <property type="project" value="UniProtKB-SubCell"/>
</dbReference>
<keyword evidence="10" id="KW-0234">DNA repair</keyword>
<keyword evidence="5" id="KW-0227">DNA damage</keyword>
<evidence type="ECO:0000256" key="9">
    <source>
        <dbReference type="ARBA" id="ARBA00023125"/>
    </source>
</evidence>
<dbReference type="Gene3D" id="1.20.1580.10">
    <property type="entry name" value="ABC transporter ATPase like domain"/>
    <property type="match status" value="1"/>
</dbReference>
<dbReference type="Gene3D" id="1.10.8.280">
    <property type="entry name" value="ABC transporter ATPase domain-like"/>
    <property type="match status" value="1"/>
</dbReference>
<name>A0A6N9VIX9_STRMI</name>
<evidence type="ECO:0000256" key="2">
    <source>
        <dbReference type="ARBA" id="ARBA00022490"/>
    </source>
</evidence>
<protein>
    <submittedName>
        <fullName evidence="11">ABC transporter</fullName>
    </submittedName>
</protein>
<dbReference type="EMBL" id="JAAGME010001335">
    <property type="protein sequence ID" value="NEB71585.1"/>
    <property type="molecule type" value="Genomic_DNA"/>
</dbReference>
<keyword evidence="6" id="KW-0228">DNA excision</keyword>
<dbReference type="GO" id="GO:0004518">
    <property type="term" value="F:nuclease activity"/>
    <property type="evidence" value="ECO:0007669"/>
    <property type="project" value="UniProtKB-KW"/>
</dbReference>
<keyword evidence="2" id="KW-0963">Cytoplasm</keyword>
<keyword evidence="8" id="KW-0267">Excision nuclease</keyword>
<sequence>TRSTVGTVSRVSNVLRMLYSRAGTYPAGRTPEDLAGTFPRDAAPLDSDSFSPNTAVGACPTCSGLGRLHTVDEAALVGDDSLSIREGAIAA</sequence>
<accession>A0A6N9VIX9</accession>
<dbReference type="AlphaFoldDB" id="A0A6N9VIX9"/>
<proteinExistence type="predicted"/>
<feature type="non-terminal residue" evidence="11">
    <location>
        <position position="91"/>
    </location>
</feature>
<gene>
    <name evidence="11" type="ORF">G3I39_31625</name>
</gene>
<evidence type="ECO:0000256" key="1">
    <source>
        <dbReference type="ARBA" id="ARBA00004496"/>
    </source>
</evidence>
<keyword evidence="4" id="KW-0547">Nucleotide-binding</keyword>
<evidence type="ECO:0000313" key="12">
    <source>
        <dbReference type="Proteomes" id="UP000471648"/>
    </source>
</evidence>
<evidence type="ECO:0000256" key="3">
    <source>
        <dbReference type="ARBA" id="ARBA00022737"/>
    </source>
</evidence>
<reference evidence="11 12" key="1">
    <citation type="submission" date="2020-01" db="EMBL/GenBank/DDBJ databases">
        <title>Insect and environment-associated Actinomycetes.</title>
        <authorList>
            <person name="Currrie C."/>
            <person name="Chevrette M."/>
            <person name="Carlson C."/>
            <person name="Stubbendieck R."/>
            <person name="Wendt-Pienkowski E."/>
        </authorList>
    </citation>
    <scope>NUCLEOTIDE SEQUENCE [LARGE SCALE GENOMIC DNA]</scope>
    <source>
        <strain evidence="11 12">SID14438</strain>
    </source>
</reference>